<name>A0A0S7EQL6_9TELE</name>
<evidence type="ECO:0000313" key="1">
    <source>
        <dbReference type="EMBL" id="JAO05122.1"/>
    </source>
</evidence>
<accession>A0A0S7EQL6</accession>
<organism evidence="1">
    <name type="scientific">Poeciliopsis prolifica</name>
    <name type="common">blackstripe livebearer</name>
    <dbReference type="NCBI Taxonomy" id="188132"/>
    <lineage>
        <taxon>Eukaryota</taxon>
        <taxon>Metazoa</taxon>
        <taxon>Chordata</taxon>
        <taxon>Craniata</taxon>
        <taxon>Vertebrata</taxon>
        <taxon>Euteleostomi</taxon>
        <taxon>Actinopterygii</taxon>
        <taxon>Neopterygii</taxon>
        <taxon>Teleostei</taxon>
        <taxon>Neoteleostei</taxon>
        <taxon>Acanthomorphata</taxon>
        <taxon>Ovalentaria</taxon>
        <taxon>Atherinomorphae</taxon>
        <taxon>Cyprinodontiformes</taxon>
        <taxon>Poeciliidae</taxon>
        <taxon>Poeciliinae</taxon>
        <taxon>Poeciliopsis</taxon>
    </lineage>
</organism>
<feature type="non-terminal residue" evidence="1">
    <location>
        <position position="109"/>
    </location>
</feature>
<dbReference type="EMBL" id="GBYX01476555">
    <property type="protein sequence ID" value="JAO05122.1"/>
    <property type="molecule type" value="Transcribed_RNA"/>
</dbReference>
<gene>
    <name evidence="1" type="primary">PPUP9368</name>
</gene>
<reference evidence="1" key="1">
    <citation type="submission" date="2014-12" db="EMBL/GenBank/DDBJ databases">
        <title>Parallel Evolution in Life History Adaptation Evident in the Tissue-Specific Poeciliopsis prolifica transcriptome.</title>
        <authorList>
            <person name="Jue N.K."/>
            <person name="Foley R.J."/>
            <person name="Obergfell C."/>
            <person name="Reznick D.N."/>
            <person name="O'Neill R.J."/>
            <person name="O'Neill M.J."/>
        </authorList>
    </citation>
    <scope>NUCLEOTIDE SEQUENCE</scope>
</reference>
<sequence length="109" mass="12657">MCDLRDTSCLYIWHQIGKILSTNEPKIQNTTVWSIILRLRHNFSLICPCHHLQVFHRKPFQQPQSPDRAHICQHIRSAVFSCSICSNMAAINCDRRNTATSERLNNLVI</sequence>
<proteinExistence type="predicted"/>
<dbReference type="AlphaFoldDB" id="A0A0S7EQL6"/>
<protein>
    <submittedName>
        <fullName evidence="1">PPUP9368</fullName>
    </submittedName>
</protein>